<dbReference type="EMBL" id="CP080572">
    <property type="protein sequence ID" value="USH00410.1"/>
    <property type="molecule type" value="Genomic_DNA"/>
</dbReference>
<accession>A0A9E7MBL0</accession>
<dbReference type="PROSITE" id="PS50910">
    <property type="entry name" value="HEPN"/>
    <property type="match status" value="1"/>
</dbReference>
<proteinExistence type="predicted"/>
<protein>
    <submittedName>
        <fullName evidence="2">HEPN domain-containing protein</fullName>
    </submittedName>
</protein>
<dbReference type="SMART" id="SM00748">
    <property type="entry name" value="HEPN"/>
    <property type="match status" value="1"/>
</dbReference>
<dbReference type="SUPFAM" id="SSF81593">
    <property type="entry name" value="Nucleotidyltransferase substrate binding subunit/domain"/>
    <property type="match status" value="1"/>
</dbReference>
<dbReference type="AlphaFoldDB" id="A0A9E7MBL0"/>
<organism evidence="2 3">
    <name type="scientific">Thermococcus argininiproducens</name>
    <dbReference type="NCBI Taxonomy" id="2866384"/>
    <lineage>
        <taxon>Archaea</taxon>
        <taxon>Methanobacteriati</taxon>
        <taxon>Methanobacteriota</taxon>
        <taxon>Thermococci</taxon>
        <taxon>Thermococcales</taxon>
        <taxon>Thermococcaceae</taxon>
        <taxon>Thermococcus</taxon>
    </lineage>
</organism>
<dbReference type="KEGG" id="thei:K1720_02790"/>
<dbReference type="Gene3D" id="1.20.120.330">
    <property type="entry name" value="Nucleotidyltransferases domain 2"/>
    <property type="match status" value="1"/>
</dbReference>
<sequence length="138" mass="15898">MFDIEEFTRWIKQAEYTLKSAERDKNSGDYSWACFKAQQAGELAVKALLYGLGIMAYGHSIKKLLDVLSKDVDVPNEMFRYARILDRHYIPPRYPDAYVEGSPYEFYGIEDAEEAIRAANVIINFIMGVANDSIRKRD</sequence>
<evidence type="ECO:0000313" key="2">
    <source>
        <dbReference type="EMBL" id="USH00410.1"/>
    </source>
</evidence>
<reference evidence="2 3" key="1">
    <citation type="submission" date="2021-08" db="EMBL/GenBank/DDBJ databases">
        <title>Thermococcus onnuriiensis IOH2.</title>
        <authorList>
            <person name="Park Y.-J."/>
        </authorList>
    </citation>
    <scope>NUCLEOTIDE SEQUENCE [LARGE SCALE GENOMIC DNA]</scope>
    <source>
        <strain evidence="2 3">IOH2</strain>
    </source>
</reference>
<feature type="domain" description="HEPN" evidence="1">
    <location>
        <begin position="11"/>
        <end position="122"/>
    </location>
</feature>
<evidence type="ECO:0000313" key="3">
    <source>
        <dbReference type="Proteomes" id="UP001056425"/>
    </source>
</evidence>
<dbReference type="RefSeq" id="WP_251949692.1">
    <property type="nucleotide sequence ID" value="NZ_CP080572.1"/>
</dbReference>
<dbReference type="GeneID" id="72777236"/>
<dbReference type="Proteomes" id="UP001056425">
    <property type="component" value="Chromosome"/>
</dbReference>
<dbReference type="Pfam" id="PF05168">
    <property type="entry name" value="HEPN"/>
    <property type="match status" value="1"/>
</dbReference>
<keyword evidence="3" id="KW-1185">Reference proteome</keyword>
<dbReference type="InterPro" id="IPR007842">
    <property type="entry name" value="HEPN_dom"/>
</dbReference>
<name>A0A9E7MBL0_9EURY</name>
<evidence type="ECO:0000259" key="1">
    <source>
        <dbReference type="PROSITE" id="PS50910"/>
    </source>
</evidence>
<gene>
    <name evidence="2" type="ORF">K1720_02790</name>
</gene>